<comment type="caution">
    <text evidence="1">The sequence shown here is derived from an EMBL/GenBank/DDBJ whole genome shotgun (WGS) entry which is preliminary data.</text>
</comment>
<reference evidence="1 2" key="1">
    <citation type="journal article" date="2019" name="Commun. Biol.">
        <title>The bagworm genome reveals a unique fibroin gene that provides high tensile strength.</title>
        <authorList>
            <person name="Kono N."/>
            <person name="Nakamura H."/>
            <person name="Ohtoshi R."/>
            <person name="Tomita M."/>
            <person name="Numata K."/>
            <person name="Arakawa K."/>
        </authorList>
    </citation>
    <scope>NUCLEOTIDE SEQUENCE [LARGE SCALE GENOMIC DNA]</scope>
</reference>
<protein>
    <submittedName>
        <fullName evidence="1">Uncharacterized protein</fullName>
    </submittedName>
</protein>
<organism evidence="1 2">
    <name type="scientific">Eumeta variegata</name>
    <name type="common">Bagworm moth</name>
    <name type="synonym">Eumeta japonica</name>
    <dbReference type="NCBI Taxonomy" id="151549"/>
    <lineage>
        <taxon>Eukaryota</taxon>
        <taxon>Metazoa</taxon>
        <taxon>Ecdysozoa</taxon>
        <taxon>Arthropoda</taxon>
        <taxon>Hexapoda</taxon>
        <taxon>Insecta</taxon>
        <taxon>Pterygota</taxon>
        <taxon>Neoptera</taxon>
        <taxon>Endopterygota</taxon>
        <taxon>Lepidoptera</taxon>
        <taxon>Glossata</taxon>
        <taxon>Ditrysia</taxon>
        <taxon>Tineoidea</taxon>
        <taxon>Psychidae</taxon>
        <taxon>Oiketicinae</taxon>
        <taxon>Eumeta</taxon>
    </lineage>
</organism>
<dbReference type="Gene3D" id="3.30.70.1820">
    <property type="entry name" value="L1 transposable element, RRM domain"/>
    <property type="match status" value="1"/>
</dbReference>
<dbReference type="Proteomes" id="UP000299102">
    <property type="component" value="Unassembled WGS sequence"/>
</dbReference>
<name>A0A4C1X345_EUMVA</name>
<gene>
    <name evidence="1" type="ORF">EVAR_12364_1</name>
</gene>
<keyword evidence="2" id="KW-1185">Reference proteome</keyword>
<evidence type="ECO:0000313" key="2">
    <source>
        <dbReference type="Proteomes" id="UP000299102"/>
    </source>
</evidence>
<evidence type="ECO:0000313" key="1">
    <source>
        <dbReference type="EMBL" id="GBP56685.1"/>
    </source>
</evidence>
<dbReference type="EMBL" id="BGZK01000698">
    <property type="protein sequence ID" value="GBP56685.1"/>
    <property type="molecule type" value="Genomic_DNA"/>
</dbReference>
<accession>A0A4C1X345</accession>
<proteinExistence type="predicted"/>
<dbReference type="AlphaFoldDB" id="A0A4C1X345"/>
<dbReference type="OrthoDB" id="6059368at2759"/>
<sequence>MEKQTTTLRNSIIEEMDEKLKPLVEENLYLKNKMEKLNEKIKHLESGKRENNWIFYGFEEHTKYKTNIIEMIIKTLNDSDIEINMRVINKAFRIGKANGKARPILVKILNVRKRNEILKNKSRLLKNIFVNEDFNKEVLEKRRELIPQLLEEKKETYSILKI</sequence>